<evidence type="ECO:0000256" key="11">
    <source>
        <dbReference type="SAM" id="SignalP"/>
    </source>
</evidence>
<dbReference type="RefSeq" id="WP_172836053.1">
    <property type="nucleotide sequence ID" value="NZ_LT629772.1"/>
</dbReference>
<evidence type="ECO:0000259" key="12">
    <source>
        <dbReference type="Pfam" id="PF02983"/>
    </source>
</evidence>
<keyword evidence="7 9" id="KW-1015">Disulfide bond</keyword>
<proteinExistence type="inferred from homology"/>
<feature type="active site" description="Charge relay system" evidence="8">
    <location>
        <position position="342"/>
    </location>
</feature>
<dbReference type="GO" id="GO:0006508">
    <property type="term" value="P:proteolysis"/>
    <property type="evidence" value="ECO:0007669"/>
    <property type="project" value="UniProtKB-KW"/>
</dbReference>
<feature type="domain" description="Peptidase S1A alpha-lytic prodomain" evidence="12">
    <location>
        <begin position="118"/>
        <end position="176"/>
    </location>
</feature>
<dbReference type="GO" id="GO:0005576">
    <property type="term" value="C:extracellular region"/>
    <property type="evidence" value="ECO:0007669"/>
    <property type="project" value="InterPro"/>
</dbReference>
<evidence type="ECO:0000256" key="9">
    <source>
        <dbReference type="PIRSR" id="PIRSR001134-2"/>
    </source>
</evidence>
<evidence type="ECO:0000256" key="10">
    <source>
        <dbReference type="SAM" id="MobiDB-lite"/>
    </source>
</evidence>
<dbReference type="InterPro" id="IPR009003">
    <property type="entry name" value="Peptidase_S1_PA"/>
</dbReference>
<accession>A0A1H1NIS7</accession>
<dbReference type="AlphaFoldDB" id="A0A1H1NIS7"/>
<reference evidence="13 14" key="1">
    <citation type="submission" date="2016-10" db="EMBL/GenBank/DDBJ databases">
        <authorList>
            <person name="de Groot N.N."/>
        </authorList>
    </citation>
    <scope>NUCLEOTIDE SEQUENCE [LARGE SCALE GENOMIC DNA]</scope>
    <source>
        <strain evidence="13 14">DSM 21800</strain>
    </source>
</reference>
<feature type="chain" id="PRO_5038579503" evidence="11">
    <location>
        <begin position="23"/>
        <end position="406"/>
    </location>
</feature>
<name>A0A1H1NIS7_9ACTN</name>
<evidence type="ECO:0000256" key="7">
    <source>
        <dbReference type="ARBA" id="ARBA00023157"/>
    </source>
</evidence>
<keyword evidence="4" id="KW-0378">Hydrolase</keyword>
<gene>
    <name evidence="13" type="ORF">SAMN04489812_0531</name>
</gene>
<evidence type="ECO:0000256" key="8">
    <source>
        <dbReference type="PIRSR" id="PIRSR001134-1"/>
    </source>
</evidence>
<dbReference type="Pfam" id="PF02983">
    <property type="entry name" value="Pro_Al_protease"/>
    <property type="match status" value="1"/>
</dbReference>
<protein>
    <submittedName>
        <fullName evidence="13">Streptogrisin C</fullName>
    </submittedName>
</protein>
<dbReference type="PRINTS" id="PR00861">
    <property type="entry name" value="ALYTICPTASE"/>
</dbReference>
<comment type="similarity">
    <text evidence="1">Belongs to the peptidase S1 family.</text>
</comment>
<keyword evidence="14" id="KW-1185">Reference proteome</keyword>
<dbReference type="Proteomes" id="UP000199103">
    <property type="component" value="Chromosome I"/>
</dbReference>
<dbReference type="InterPro" id="IPR035070">
    <property type="entry name" value="Streptogrisin_prodomain"/>
</dbReference>
<organism evidence="13 14">
    <name type="scientific">Microlunatus soli</name>
    <dbReference type="NCBI Taxonomy" id="630515"/>
    <lineage>
        <taxon>Bacteria</taxon>
        <taxon>Bacillati</taxon>
        <taxon>Actinomycetota</taxon>
        <taxon>Actinomycetes</taxon>
        <taxon>Propionibacteriales</taxon>
        <taxon>Propionibacteriaceae</taxon>
        <taxon>Microlunatus</taxon>
    </lineage>
</organism>
<feature type="disulfide bond" evidence="9">
    <location>
        <begin position="208"/>
        <end position="229"/>
    </location>
</feature>
<evidence type="ECO:0000313" key="13">
    <source>
        <dbReference type="EMBL" id="SDR98882.1"/>
    </source>
</evidence>
<evidence type="ECO:0000256" key="1">
    <source>
        <dbReference type="ARBA" id="ARBA00007664"/>
    </source>
</evidence>
<feature type="active site" description="Charge relay system" evidence="8">
    <location>
        <position position="256"/>
    </location>
</feature>
<feature type="disulfide bond" evidence="9">
    <location>
        <begin position="336"/>
        <end position="374"/>
    </location>
</feature>
<dbReference type="Gene3D" id="2.40.10.10">
    <property type="entry name" value="Trypsin-like serine proteases"/>
    <property type="match status" value="2"/>
</dbReference>
<dbReference type="EMBL" id="LT629772">
    <property type="protein sequence ID" value="SDR98882.1"/>
    <property type="molecule type" value="Genomic_DNA"/>
</dbReference>
<dbReference type="GO" id="GO:0004252">
    <property type="term" value="F:serine-type endopeptidase activity"/>
    <property type="evidence" value="ECO:0007669"/>
    <property type="project" value="InterPro"/>
</dbReference>
<feature type="active site" description="Charge relay system" evidence="8">
    <location>
        <position position="228"/>
    </location>
</feature>
<dbReference type="InterPro" id="IPR043504">
    <property type="entry name" value="Peptidase_S1_PA_chymotrypsin"/>
</dbReference>
<dbReference type="SUPFAM" id="SSF50494">
    <property type="entry name" value="Trypsin-like serine proteases"/>
    <property type="match status" value="1"/>
</dbReference>
<keyword evidence="5" id="KW-0720">Serine protease</keyword>
<feature type="region of interest" description="Disordered" evidence="10">
    <location>
        <begin position="347"/>
        <end position="367"/>
    </location>
</feature>
<evidence type="ECO:0000256" key="6">
    <source>
        <dbReference type="ARBA" id="ARBA00023145"/>
    </source>
</evidence>
<evidence type="ECO:0000256" key="4">
    <source>
        <dbReference type="ARBA" id="ARBA00022801"/>
    </source>
</evidence>
<feature type="signal peptide" evidence="11">
    <location>
        <begin position="1"/>
        <end position="22"/>
    </location>
</feature>
<dbReference type="STRING" id="630515.SAMN04489812_0531"/>
<dbReference type="InterPro" id="IPR004236">
    <property type="entry name" value="Pept_S1_alpha_lytic"/>
</dbReference>
<evidence type="ECO:0000313" key="14">
    <source>
        <dbReference type="Proteomes" id="UP000199103"/>
    </source>
</evidence>
<dbReference type="CDD" id="cd21112">
    <property type="entry name" value="alphaLP-like"/>
    <property type="match status" value="1"/>
</dbReference>
<dbReference type="Gene3D" id="3.30.300.50">
    <property type="match status" value="2"/>
</dbReference>
<evidence type="ECO:0000256" key="3">
    <source>
        <dbReference type="ARBA" id="ARBA00022729"/>
    </source>
</evidence>
<evidence type="ECO:0000256" key="2">
    <source>
        <dbReference type="ARBA" id="ARBA00022670"/>
    </source>
</evidence>
<keyword evidence="3 11" id="KW-0732">Signal</keyword>
<dbReference type="PIRSF" id="PIRSF001134">
    <property type="entry name" value="Streptogrisin"/>
    <property type="match status" value="1"/>
</dbReference>
<feature type="disulfide bond" evidence="9">
    <location>
        <begin position="295"/>
        <end position="305"/>
    </location>
</feature>
<sequence length="406" mass="41359">MLRPRMRLAATLVGLLTGTALAFGSSTIAEAEPSHTDDRAAGVRALAHHLDIGTKQAASKIAKQNAAGELGARLQREVGAASAGHYVDAAGRAVVNVTTEPAAATVRAGGGVARVVPRSLAQLESTKADLDRLAQEDGAGRVQSWGLDIKHNRISMITTAGATDDKTRDFLAAVSTDDAITVSTTEARMQTMDNLYGGQQIEAGSDPCSLGFNARDSSGNAVLLTAGHCGEGYATFSADGVEIGTTTNFTFPGVGDFAEATITNGYWQSRAAVRATAGEQVVSGSTPAAVGSAICKSGRTTNWTCGTIETVDNTVNYDNGDGSTSTVTGLIQTSACAEGGDSGAANLSGDQAQGLTSGGAGYDDDGNPLTPPVCGAKVGKPSVSFVQPINEVLTAYRLRLVTDAAN</sequence>
<evidence type="ECO:0000256" key="5">
    <source>
        <dbReference type="ARBA" id="ARBA00022825"/>
    </source>
</evidence>
<keyword evidence="6" id="KW-0865">Zymogen</keyword>
<keyword evidence="2" id="KW-0645">Protease</keyword>
<dbReference type="InterPro" id="IPR001316">
    <property type="entry name" value="Pept_S1A_streptogrisin"/>
</dbReference>